<organism evidence="5 6">
    <name type="scientific">Chitinophaga filiformis</name>
    <name type="common">Myxococcus filiformis</name>
    <name type="synonym">Flexibacter filiformis</name>
    <dbReference type="NCBI Taxonomy" id="104663"/>
    <lineage>
        <taxon>Bacteria</taxon>
        <taxon>Pseudomonadati</taxon>
        <taxon>Bacteroidota</taxon>
        <taxon>Chitinophagia</taxon>
        <taxon>Chitinophagales</taxon>
        <taxon>Chitinophagaceae</taxon>
        <taxon>Chitinophaga</taxon>
    </lineage>
</organism>
<dbReference type="RefSeq" id="WP_247812404.1">
    <property type="nucleotide sequence ID" value="NZ_CP095855.1"/>
</dbReference>
<evidence type="ECO:0000259" key="1">
    <source>
        <dbReference type="Pfam" id="PF12080"/>
    </source>
</evidence>
<feature type="domain" description="Gliding motility-associated protein GldM first immunoglobulin-like" evidence="3">
    <location>
        <begin position="225"/>
        <end position="321"/>
    </location>
</feature>
<name>A0ABY4I245_CHIFI</name>
<dbReference type="Pfam" id="PF12081">
    <property type="entry name" value="GldM_1st"/>
    <property type="match status" value="1"/>
</dbReference>
<evidence type="ECO:0000313" key="6">
    <source>
        <dbReference type="Proteomes" id="UP000830198"/>
    </source>
</evidence>
<evidence type="ECO:0000259" key="3">
    <source>
        <dbReference type="Pfam" id="PF21601"/>
    </source>
</evidence>
<dbReference type="InterPro" id="IPR048405">
    <property type="entry name" value="GldM_Ig-like-1"/>
</dbReference>
<gene>
    <name evidence="5" type="primary">gldM</name>
    <name evidence="5" type="ORF">MYF79_02480</name>
</gene>
<accession>A0ABY4I245</accession>
<dbReference type="EMBL" id="CP095855">
    <property type="protein sequence ID" value="UPK70159.1"/>
    <property type="molecule type" value="Genomic_DNA"/>
</dbReference>
<keyword evidence="6" id="KW-1185">Reference proteome</keyword>
<feature type="domain" description="Gliding motility-associated protein GldM N-terminal" evidence="2">
    <location>
        <begin position="30"/>
        <end position="222"/>
    </location>
</feature>
<feature type="domain" description="Gliding motility-associated protein GldM second immunoglobulin-like" evidence="4">
    <location>
        <begin position="326"/>
        <end position="405"/>
    </location>
</feature>
<sequence length="515" mass="56218">MALPKDPRQKMINIMYLVLTAMLALNVSAEILNAFNIVNDSIENSNISITSKNSITYDQFGKQMATDPAKVGPLKEKAEQVKAISAEMYVYLDTLKATIIRESGGLNEYGDIKSKDNLDAPTRVMENQKKGPELEKRLTDLRSKLLSFVDAKDPKAKAEFEKSLPLRVEIGKSHGNEHGPKNKTWTSYHFNMVPTIAAVTILSKFQNDIKNSESRLVDYLFSKIGEDDFKFDKIRPFVSLNSKNLMEGQTLTAQIAVGAYSSTVNPEIVVNGQSIEAKEGLGTFTMPVSGIGEKNISGKITLKKPNGDVESYDFNEAYSVGASTTSISADKMNVLYIGLSNPISISAGGVPAEKVSAGINNGNMTKTGAGKYAVVVSKPGTAMISVSADIDGKVKTLGSKEFRIKYIPDPVMKVGLSRGPFMKAAEFKVQGGLRADLEDFLFEGVKYDVVSYRIGIDAKGKDYAEADANSAYFPSSVMPVIRSLRAGDIVYFDNIRIKGPDGRVRDMPNVNFKIN</sequence>
<dbReference type="Pfam" id="PF21601">
    <property type="entry name" value="GldM_2nd"/>
    <property type="match status" value="1"/>
</dbReference>
<protein>
    <submittedName>
        <fullName evidence="5">Gliding motility protein GldM</fullName>
    </submittedName>
</protein>
<proteinExistence type="predicted"/>
<evidence type="ECO:0000259" key="2">
    <source>
        <dbReference type="Pfam" id="PF12081"/>
    </source>
</evidence>
<dbReference type="Proteomes" id="UP000830198">
    <property type="component" value="Chromosome"/>
</dbReference>
<evidence type="ECO:0000259" key="4">
    <source>
        <dbReference type="Pfam" id="PF21602"/>
    </source>
</evidence>
<evidence type="ECO:0000313" key="5">
    <source>
        <dbReference type="EMBL" id="UPK70159.1"/>
    </source>
</evidence>
<dbReference type="InterPro" id="IPR048406">
    <property type="entry name" value="GldM_Ig-like-2"/>
</dbReference>
<reference evidence="5 6" key="1">
    <citation type="submission" date="2022-04" db="EMBL/GenBank/DDBJ databases">
        <title>The arsenic-methylating capacity of Chitinophaga filiformis YT5 during chitin decomposition.</title>
        <authorList>
            <person name="Chen G."/>
            <person name="Liang Y."/>
        </authorList>
    </citation>
    <scope>NUCLEOTIDE SEQUENCE [LARGE SCALE GENOMIC DNA]</scope>
    <source>
        <strain evidence="5 6">YT5</strain>
    </source>
</reference>
<dbReference type="Pfam" id="PF12080">
    <property type="entry name" value="GldM_4th"/>
    <property type="match status" value="1"/>
</dbReference>
<dbReference type="Pfam" id="PF21602">
    <property type="entry name" value="GldM_3rd"/>
    <property type="match status" value="1"/>
</dbReference>
<dbReference type="InterPro" id="IPR022720">
    <property type="entry name" value="Motility-assoc_prot_GldM_N"/>
</dbReference>
<dbReference type="InterPro" id="IPR022719">
    <property type="entry name" value="Motility-assoc_prot_GldM_C"/>
</dbReference>
<dbReference type="InterPro" id="IPR019859">
    <property type="entry name" value="Motility-assoc_prot_GldM"/>
</dbReference>
<dbReference type="NCBIfam" id="TIGR03517">
    <property type="entry name" value="GldM_gliding"/>
    <property type="match status" value="1"/>
</dbReference>
<feature type="domain" description="Gliding motility-associated protein GldM C-terminal" evidence="1">
    <location>
        <begin position="408"/>
        <end position="515"/>
    </location>
</feature>